<dbReference type="SUPFAM" id="SSF54909">
    <property type="entry name" value="Dimeric alpha+beta barrel"/>
    <property type="match status" value="1"/>
</dbReference>
<reference evidence="2" key="1">
    <citation type="submission" date="2017-06" db="EMBL/GenBank/DDBJ databases">
        <authorList>
            <person name="Cremers G."/>
        </authorList>
    </citation>
    <scope>NUCLEOTIDE SEQUENCE [LARGE SCALE GENOMIC DNA]</scope>
</reference>
<keyword evidence="2" id="KW-1185">Reference proteome</keyword>
<dbReference type="AlphaFoldDB" id="A0A284VSW0"/>
<gene>
    <name evidence="1" type="ORF">MNV_700028</name>
</gene>
<protein>
    <submittedName>
        <fullName evidence="1">Cyclase/dehydrase</fullName>
    </submittedName>
</protein>
<organism evidence="1 2">
    <name type="scientific">Candidatus Methanoperedens nitratireducens</name>
    <dbReference type="NCBI Taxonomy" id="1392998"/>
    <lineage>
        <taxon>Archaea</taxon>
        <taxon>Methanobacteriati</taxon>
        <taxon>Methanobacteriota</taxon>
        <taxon>Stenosarchaea group</taxon>
        <taxon>Methanomicrobia</taxon>
        <taxon>Methanosarcinales</taxon>
        <taxon>ANME-2 cluster</taxon>
        <taxon>Candidatus Methanoperedentaceae</taxon>
        <taxon>Candidatus Methanoperedens</taxon>
    </lineage>
</organism>
<dbReference type="InterPro" id="IPR011008">
    <property type="entry name" value="Dimeric_a/b-barrel"/>
</dbReference>
<dbReference type="OrthoDB" id="8690at2157"/>
<name>A0A284VSW0_9EURY</name>
<accession>A0A284VSW0</accession>
<sequence>MVYLLAIGKVKDYSKWKPMFDEFANSRKEYGSKGGRLFRIADKPNELAILYEWESIEKARKFAQSEDLKKYFERAGVIGKPEFYYLEEVEQLSA</sequence>
<dbReference type="EMBL" id="FZMP01000219">
    <property type="protein sequence ID" value="SNQ62374.1"/>
    <property type="molecule type" value="Genomic_DNA"/>
</dbReference>
<dbReference type="Proteomes" id="UP000218615">
    <property type="component" value="Unassembled WGS sequence"/>
</dbReference>
<evidence type="ECO:0000313" key="1">
    <source>
        <dbReference type="EMBL" id="SNQ62374.1"/>
    </source>
</evidence>
<evidence type="ECO:0000313" key="2">
    <source>
        <dbReference type="Proteomes" id="UP000218615"/>
    </source>
</evidence>
<proteinExistence type="predicted"/>
<dbReference type="RefSeq" id="WP_096206951.1">
    <property type="nucleotide sequence ID" value="NZ_FZMP01000219.1"/>
</dbReference>
<dbReference type="Gene3D" id="3.30.70.100">
    <property type="match status" value="1"/>
</dbReference>